<feature type="transmembrane region" description="Helical" evidence="9">
    <location>
        <begin position="239"/>
        <end position="257"/>
    </location>
</feature>
<dbReference type="Pfam" id="PF05425">
    <property type="entry name" value="CopD"/>
    <property type="match status" value="1"/>
</dbReference>
<evidence type="ECO:0008006" key="14">
    <source>
        <dbReference type="Google" id="ProtNLM"/>
    </source>
</evidence>
<proteinExistence type="predicted"/>
<evidence type="ECO:0000259" key="11">
    <source>
        <dbReference type="Pfam" id="PF05425"/>
    </source>
</evidence>
<keyword evidence="8 9" id="KW-0472">Membrane</keyword>
<feature type="domain" description="CopC" evidence="10">
    <location>
        <begin position="29"/>
        <end position="125"/>
    </location>
</feature>
<feature type="domain" description="Copper resistance protein D" evidence="11">
    <location>
        <begin position="344"/>
        <end position="435"/>
    </location>
</feature>
<evidence type="ECO:0000256" key="3">
    <source>
        <dbReference type="ARBA" id="ARBA00022692"/>
    </source>
</evidence>
<feature type="transmembrane region" description="Helical" evidence="9">
    <location>
        <begin position="305"/>
        <end position="327"/>
    </location>
</feature>
<gene>
    <name evidence="12" type="ORF">PBAT_12010</name>
</gene>
<protein>
    <recommendedName>
        <fullName evidence="14">Copper resistance protein CopC</fullName>
    </recommendedName>
</protein>
<organism evidence="12 13">
    <name type="scientific">Paenibacillus antarcticus</name>
    <dbReference type="NCBI Taxonomy" id="253703"/>
    <lineage>
        <taxon>Bacteria</taxon>
        <taxon>Bacillati</taxon>
        <taxon>Bacillota</taxon>
        <taxon>Bacilli</taxon>
        <taxon>Bacillales</taxon>
        <taxon>Paenibacillaceae</taxon>
        <taxon>Paenibacillus</taxon>
    </lineage>
</organism>
<dbReference type="PANTHER" id="PTHR34820">
    <property type="entry name" value="INNER MEMBRANE PROTEIN YEBZ"/>
    <property type="match status" value="1"/>
</dbReference>
<feature type="transmembrane region" description="Helical" evidence="9">
    <location>
        <begin position="348"/>
        <end position="367"/>
    </location>
</feature>
<dbReference type="GO" id="GO:0005507">
    <property type="term" value="F:copper ion binding"/>
    <property type="evidence" value="ECO:0007669"/>
    <property type="project" value="InterPro"/>
</dbReference>
<evidence type="ECO:0000256" key="5">
    <source>
        <dbReference type="ARBA" id="ARBA00022729"/>
    </source>
</evidence>
<dbReference type="GO" id="GO:0042597">
    <property type="term" value="C:periplasmic space"/>
    <property type="evidence" value="ECO:0007669"/>
    <property type="project" value="InterPro"/>
</dbReference>
<comment type="caution">
    <text evidence="12">The sequence shown here is derived from an EMBL/GenBank/DDBJ whole genome shotgun (WGS) entry which is preliminary data.</text>
</comment>
<evidence type="ECO:0000256" key="2">
    <source>
        <dbReference type="ARBA" id="ARBA00022475"/>
    </source>
</evidence>
<dbReference type="AlphaFoldDB" id="A0A168NC24"/>
<keyword evidence="5" id="KW-0732">Signal</keyword>
<evidence type="ECO:0000256" key="1">
    <source>
        <dbReference type="ARBA" id="ARBA00004651"/>
    </source>
</evidence>
<keyword evidence="6 9" id="KW-1133">Transmembrane helix</keyword>
<dbReference type="SUPFAM" id="SSF81296">
    <property type="entry name" value="E set domains"/>
    <property type="match status" value="1"/>
</dbReference>
<dbReference type="EMBL" id="LVJI01000016">
    <property type="protein sequence ID" value="OAB45634.1"/>
    <property type="molecule type" value="Genomic_DNA"/>
</dbReference>
<feature type="transmembrane region" description="Helical" evidence="9">
    <location>
        <begin position="154"/>
        <end position="172"/>
    </location>
</feature>
<dbReference type="GO" id="GO:0005886">
    <property type="term" value="C:plasma membrane"/>
    <property type="evidence" value="ECO:0007669"/>
    <property type="project" value="UniProtKB-SubCell"/>
</dbReference>
<evidence type="ECO:0000313" key="12">
    <source>
        <dbReference type="EMBL" id="OAB45634.1"/>
    </source>
</evidence>
<keyword evidence="3 9" id="KW-0812">Transmembrane</keyword>
<keyword evidence="13" id="KW-1185">Reference proteome</keyword>
<dbReference type="GO" id="GO:0006825">
    <property type="term" value="P:copper ion transport"/>
    <property type="evidence" value="ECO:0007669"/>
    <property type="project" value="InterPro"/>
</dbReference>
<dbReference type="InterPro" id="IPR007348">
    <property type="entry name" value="CopC_dom"/>
</dbReference>
<keyword evidence="7" id="KW-0186">Copper</keyword>
<dbReference type="GO" id="GO:0046688">
    <property type="term" value="P:response to copper ion"/>
    <property type="evidence" value="ECO:0007669"/>
    <property type="project" value="InterPro"/>
</dbReference>
<evidence type="ECO:0000256" key="9">
    <source>
        <dbReference type="SAM" id="Phobius"/>
    </source>
</evidence>
<dbReference type="InterPro" id="IPR032694">
    <property type="entry name" value="CopC/D"/>
</dbReference>
<name>A0A168NC24_9BACL</name>
<accession>A0A168NC24</accession>
<evidence type="ECO:0000256" key="8">
    <source>
        <dbReference type="ARBA" id="ARBA00023136"/>
    </source>
</evidence>
<feature type="transmembrane region" description="Helical" evidence="9">
    <location>
        <begin position="418"/>
        <end position="438"/>
    </location>
</feature>
<evidence type="ECO:0000259" key="10">
    <source>
        <dbReference type="Pfam" id="PF04234"/>
    </source>
</evidence>
<sequence>MHVIKKTFGLGLILSFVCIFLFPSSIYAHAYLQQSTPSANEIIVGSPSKITLQFNESIQPAFHSIQVTNSEGERVDLDDSYIVDNQPKILEGSVQPNLPDGQYIIGWKIISGDGHPLEGNIPFQIGNSTSSSTNVPTATSTGYYPGLDLIVIRWLLYLSMAFLMGILSFYLFMYPSNAKAKHRLPKRSRMMLWISYGGIVASIFLSLPLQATIEARLQWSELWTTPWIEQMMRTSFSTIWLIQLVMVVILGGVIYIANRASTRSYSRGMYHFAALLLGLGILLSKSFIGHAAASELKVLSISMNFLHLSASCIWLGSLLALAAILPGEASLPSSPEERKRMIFRVIRTFSYWGTGLVTILILSGTYASLKYVPTMYSLFNTIYGQVLLLKCGLVLIMLGFAAFNMLRGRHNKSIGRTVWFELSVGVITLVLAALLSNLPTAMSSPGPVDLSNTLETGENISLQVSPNTIGKNQFEIQVQDANQKEVLNIQQIKLTLTSLDMDMNKYEILIPYQPGSTFAAEDLISMAGRWNIQVHILTDSLDTLDTEFNIRVGTE</sequence>
<dbReference type="InterPro" id="IPR014755">
    <property type="entry name" value="Cu-Rt/internalin_Ig-like"/>
</dbReference>
<evidence type="ECO:0000256" key="6">
    <source>
        <dbReference type="ARBA" id="ARBA00022989"/>
    </source>
</evidence>
<feature type="transmembrane region" description="Helical" evidence="9">
    <location>
        <begin position="269"/>
        <end position="293"/>
    </location>
</feature>
<evidence type="ECO:0000313" key="13">
    <source>
        <dbReference type="Proteomes" id="UP000077355"/>
    </source>
</evidence>
<dbReference type="OrthoDB" id="2353937at2"/>
<keyword evidence="4" id="KW-0479">Metal-binding</keyword>
<reference evidence="12 13" key="1">
    <citation type="submission" date="2016-03" db="EMBL/GenBank/DDBJ databases">
        <title>Draft genome sequence of Paenibacillus antarcticus CECT 5836.</title>
        <authorList>
            <person name="Shin S.-K."/>
            <person name="Yi H."/>
        </authorList>
    </citation>
    <scope>NUCLEOTIDE SEQUENCE [LARGE SCALE GENOMIC DNA]</scope>
    <source>
        <strain evidence="12 13">CECT 5836</strain>
    </source>
</reference>
<comment type="subcellular location">
    <subcellularLocation>
        <location evidence="1">Cell membrane</location>
        <topology evidence="1">Multi-pass membrane protein</topology>
    </subcellularLocation>
</comment>
<evidence type="ECO:0000256" key="4">
    <source>
        <dbReference type="ARBA" id="ARBA00022723"/>
    </source>
</evidence>
<keyword evidence="2" id="KW-1003">Cell membrane</keyword>
<dbReference type="Pfam" id="PF04234">
    <property type="entry name" value="CopC"/>
    <property type="match status" value="1"/>
</dbReference>
<evidence type="ECO:0000256" key="7">
    <source>
        <dbReference type="ARBA" id="ARBA00023008"/>
    </source>
</evidence>
<dbReference type="InterPro" id="IPR014756">
    <property type="entry name" value="Ig_E-set"/>
</dbReference>
<dbReference type="Gene3D" id="2.60.40.1220">
    <property type="match status" value="1"/>
</dbReference>
<feature type="transmembrane region" description="Helical" evidence="9">
    <location>
        <begin position="193"/>
        <end position="213"/>
    </location>
</feature>
<dbReference type="InterPro" id="IPR008457">
    <property type="entry name" value="Cu-R_CopD_dom"/>
</dbReference>
<feature type="transmembrane region" description="Helical" evidence="9">
    <location>
        <begin position="387"/>
        <end position="406"/>
    </location>
</feature>
<dbReference type="Proteomes" id="UP000077355">
    <property type="component" value="Unassembled WGS sequence"/>
</dbReference>
<dbReference type="PANTHER" id="PTHR34820:SF4">
    <property type="entry name" value="INNER MEMBRANE PROTEIN YEBZ"/>
    <property type="match status" value="1"/>
</dbReference>